<dbReference type="Proteomes" id="UP000005695">
    <property type="component" value="Unassembled WGS sequence"/>
</dbReference>
<keyword evidence="3" id="KW-1185">Reference proteome</keyword>
<protein>
    <recommendedName>
        <fullName evidence="4">Zinc-ribbon domain-containing protein</fullName>
    </recommendedName>
</protein>
<dbReference type="AlphaFoldDB" id="Q1JYM8"/>
<evidence type="ECO:0000313" key="3">
    <source>
        <dbReference type="Proteomes" id="UP000005695"/>
    </source>
</evidence>
<keyword evidence="1" id="KW-0812">Transmembrane</keyword>
<reference evidence="2" key="2">
    <citation type="submission" date="2006-05" db="EMBL/GenBank/DDBJ databases">
        <title>Sequencing of the draft genome and assembly of Desulfuromonas acetoxidans DSM 684.</title>
        <authorList>
            <consortium name="US DOE Joint Genome Institute (JGI-PGF)"/>
            <person name="Copeland A."/>
            <person name="Lucas S."/>
            <person name="Lapidus A."/>
            <person name="Barry K."/>
            <person name="Detter J.C."/>
            <person name="Glavina del Rio T."/>
            <person name="Hammon N."/>
            <person name="Israni S."/>
            <person name="Dalin E."/>
            <person name="Tice H."/>
            <person name="Bruce D."/>
            <person name="Pitluck S."/>
            <person name="Richardson P."/>
        </authorList>
    </citation>
    <scope>NUCLEOTIDE SEQUENCE [LARGE SCALE GENOMIC DNA]</scope>
    <source>
        <strain evidence="2">DSM 684</strain>
    </source>
</reference>
<evidence type="ECO:0000256" key="1">
    <source>
        <dbReference type="SAM" id="Phobius"/>
    </source>
</evidence>
<feature type="transmembrane region" description="Helical" evidence="1">
    <location>
        <begin position="82"/>
        <end position="101"/>
    </location>
</feature>
<gene>
    <name evidence="2" type="ORF">Dace_1051</name>
</gene>
<evidence type="ECO:0008006" key="4">
    <source>
        <dbReference type="Google" id="ProtNLM"/>
    </source>
</evidence>
<name>Q1JYM8_DESA6</name>
<feature type="transmembrane region" description="Helical" evidence="1">
    <location>
        <begin position="53"/>
        <end position="76"/>
    </location>
</feature>
<evidence type="ECO:0000313" key="2">
    <source>
        <dbReference type="EMBL" id="EAT15387.1"/>
    </source>
</evidence>
<organism evidence="2 3">
    <name type="scientific">Desulfuromonas acetoxidans (strain DSM 684 / 11070)</name>
    <dbReference type="NCBI Taxonomy" id="281689"/>
    <lineage>
        <taxon>Bacteria</taxon>
        <taxon>Pseudomonadati</taxon>
        <taxon>Thermodesulfobacteriota</taxon>
        <taxon>Desulfuromonadia</taxon>
        <taxon>Desulfuromonadales</taxon>
        <taxon>Desulfuromonadaceae</taxon>
        <taxon>Desulfuromonas</taxon>
    </lineage>
</organism>
<keyword evidence="1" id="KW-1133">Transmembrane helix</keyword>
<dbReference type="EMBL" id="AAEW02000011">
    <property type="protein sequence ID" value="EAT15387.1"/>
    <property type="molecule type" value="Genomic_DNA"/>
</dbReference>
<sequence length="115" mass="12316">MFFPSELCEDAMARLHCTQCGNPLPRRATTCLTCDAPVDATQQSNLPAASKSLTMRCAIVCVALSCLGFVITLGVTNLFQKGGLIFGGAFLGSILLSVRWVSSLEKKTLCRDENA</sequence>
<reference evidence="2" key="1">
    <citation type="submission" date="2006-05" db="EMBL/GenBank/DDBJ databases">
        <title>Annotation of the draft genome assembly of Desulfuromonas acetoxidans DSM 684.</title>
        <authorList>
            <consortium name="US DOE Joint Genome Institute (JGI-ORNL)"/>
            <person name="Larimer F."/>
            <person name="Land M."/>
            <person name="Hauser L."/>
        </authorList>
    </citation>
    <scope>NUCLEOTIDE SEQUENCE [LARGE SCALE GENOMIC DNA]</scope>
    <source>
        <strain evidence="2">DSM 684</strain>
    </source>
</reference>
<comment type="caution">
    <text evidence="2">The sequence shown here is derived from an EMBL/GenBank/DDBJ whole genome shotgun (WGS) entry which is preliminary data.</text>
</comment>
<keyword evidence="1" id="KW-0472">Membrane</keyword>
<proteinExistence type="predicted"/>
<accession>Q1JYM8</accession>